<dbReference type="GO" id="GO:0005886">
    <property type="term" value="C:plasma membrane"/>
    <property type="evidence" value="ECO:0007669"/>
    <property type="project" value="TreeGrafter"/>
</dbReference>
<dbReference type="InterPro" id="IPR003439">
    <property type="entry name" value="ABC_transporter-like_ATP-bd"/>
</dbReference>
<dbReference type="Pfam" id="PF12399">
    <property type="entry name" value="BCA_ABC_TP_C"/>
    <property type="match status" value="1"/>
</dbReference>
<dbReference type="Pfam" id="PF00005">
    <property type="entry name" value="ABC_tran"/>
    <property type="match status" value="1"/>
</dbReference>
<comment type="caution">
    <text evidence="6">The sequence shown here is derived from an EMBL/GenBank/DDBJ whole genome shotgun (WGS) entry which is preliminary data.</text>
</comment>
<dbReference type="GO" id="GO:0016887">
    <property type="term" value="F:ATP hydrolysis activity"/>
    <property type="evidence" value="ECO:0007669"/>
    <property type="project" value="InterPro"/>
</dbReference>
<dbReference type="AlphaFoldDB" id="K8NSI2"/>
<dbReference type="SMART" id="SM00382">
    <property type="entry name" value="AAA"/>
    <property type="match status" value="1"/>
</dbReference>
<gene>
    <name evidence="6" type="ORF">HMPREF9696_03333</name>
</gene>
<comment type="function">
    <text evidence="4">Involved in beta-(1--&gt;2)glucan export. Transmembrane domains (TMD) form a pore in the inner membrane and the ATP-binding domain (NBD) is responsible for energy generation.</text>
</comment>
<evidence type="ECO:0000256" key="2">
    <source>
        <dbReference type="ARBA" id="ARBA00022741"/>
    </source>
</evidence>
<protein>
    <recommendedName>
        <fullName evidence="5">ABC transporter domain-containing protein</fullName>
    </recommendedName>
</protein>
<dbReference type="InterPro" id="IPR051120">
    <property type="entry name" value="ABC_AA/LPS_Transport"/>
</dbReference>
<dbReference type="InterPro" id="IPR027417">
    <property type="entry name" value="P-loop_NTPase"/>
</dbReference>
<keyword evidence="2" id="KW-0547">Nucleotide-binding</keyword>
<dbReference type="HOGENOM" id="CLU_000604_1_2_5"/>
<evidence type="ECO:0000313" key="7">
    <source>
        <dbReference type="Proteomes" id="UP000001095"/>
    </source>
</evidence>
<organism evidence="6 7">
    <name type="scientific">Afipia clevelandensis ATCC 49720</name>
    <dbReference type="NCBI Taxonomy" id="883079"/>
    <lineage>
        <taxon>Bacteria</taxon>
        <taxon>Pseudomonadati</taxon>
        <taxon>Pseudomonadota</taxon>
        <taxon>Alphaproteobacteria</taxon>
        <taxon>Hyphomicrobiales</taxon>
        <taxon>Nitrobacteraceae</taxon>
        <taxon>Afipia</taxon>
    </lineage>
</organism>
<proteinExistence type="predicted"/>
<evidence type="ECO:0000256" key="4">
    <source>
        <dbReference type="ARBA" id="ARBA00024722"/>
    </source>
</evidence>
<feature type="domain" description="ABC transporter" evidence="5">
    <location>
        <begin position="8"/>
        <end position="249"/>
    </location>
</feature>
<keyword evidence="7" id="KW-1185">Reference proteome</keyword>
<dbReference type="InterPro" id="IPR003593">
    <property type="entry name" value="AAA+_ATPase"/>
</dbReference>
<reference evidence="6 7" key="1">
    <citation type="submission" date="2012-04" db="EMBL/GenBank/DDBJ databases">
        <title>The Genome Sequence of Afipia clevelandensis ATCC 49720.</title>
        <authorList>
            <consortium name="The Broad Institute Genome Sequencing Platform"/>
            <person name="Earl A."/>
            <person name="Ward D."/>
            <person name="Feldgarden M."/>
            <person name="Gevers D."/>
            <person name="Huys G."/>
            <person name="Walker B."/>
            <person name="Young S.K."/>
            <person name="Zeng Q."/>
            <person name="Gargeya S."/>
            <person name="Fitzgerald M."/>
            <person name="Haas B."/>
            <person name="Abouelleil A."/>
            <person name="Alvarado L."/>
            <person name="Arachchi H.M."/>
            <person name="Berlin A."/>
            <person name="Chapman S.B."/>
            <person name="Goldberg J."/>
            <person name="Griggs A."/>
            <person name="Gujja S."/>
            <person name="Hansen M."/>
            <person name="Howarth C."/>
            <person name="Imamovic A."/>
            <person name="Larimer J."/>
            <person name="McCowen C."/>
            <person name="Montmayeur A."/>
            <person name="Murphy C."/>
            <person name="Neiman D."/>
            <person name="Pearson M."/>
            <person name="Priest M."/>
            <person name="Roberts A."/>
            <person name="Saif S."/>
            <person name="Shea T."/>
            <person name="Sisk P."/>
            <person name="Sykes S."/>
            <person name="Wortman J."/>
            <person name="Nusbaum C."/>
            <person name="Birren B."/>
        </authorList>
    </citation>
    <scope>NUCLEOTIDE SEQUENCE [LARGE SCALE GENOMIC DNA]</scope>
    <source>
        <strain evidence="6 7">ATCC 49720</strain>
    </source>
</reference>
<dbReference type="PANTHER" id="PTHR45772">
    <property type="entry name" value="CONSERVED COMPONENT OF ABC TRANSPORTER FOR NATURAL AMINO ACIDS-RELATED"/>
    <property type="match status" value="1"/>
</dbReference>
<dbReference type="Proteomes" id="UP000001095">
    <property type="component" value="Unassembled WGS sequence"/>
</dbReference>
<sequence length="254" mass="26973">MADPDIVLRAVGLKKHFGGLAAVSDVSLDVRLGEIHAVIGPNGAGKSTLINLLSGDLSVSAGEIMLGSSDMTGLGPDRRARAGLGRSYQKTTIFPQFTAQENVRLAAQAHAASPLKMFGDVFSDADINRRTREALEQAGLTSRAQMIATHLSHGEQRQLEIAMVLATQPRIILLDEPLAGMGQAEARKVVDLIASLKIGRAVLVVEHDMDAVFELADRLTVMADGHVIASGLPQDVRADPAVRLAYLGVEEDAI</sequence>
<dbReference type="OrthoDB" id="9780942at2"/>
<dbReference type="SUPFAM" id="SSF52540">
    <property type="entry name" value="P-loop containing nucleoside triphosphate hydrolases"/>
    <property type="match status" value="1"/>
</dbReference>
<dbReference type="PANTHER" id="PTHR45772:SF9">
    <property type="entry name" value="CONSERVED COMPONENT OF ABC TRANSPORTER FOR NATURAL AMINO ACIDS"/>
    <property type="match status" value="1"/>
</dbReference>
<keyword evidence="1" id="KW-0813">Transport</keyword>
<dbReference type="InterPro" id="IPR032823">
    <property type="entry name" value="BCA_ABC_TP_C"/>
</dbReference>
<name>K8NSI2_9BRAD</name>
<evidence type="ECO:0000256" key="1">
    <source>
        <dbReference type="ARBA" id="ARBA00022448"/>
    </source>
</evidence>
<dbReference type="PATRIC" id="fig|883079.3.peg.3408"/>
<keyword evidence="3" id="KW-0067">ATP-binding</keyword>
<evidence type="ECO:0000259" key="5">
    <source>
        <dbReference type="PROSITE" id="PS50893"/>
    </source>
</evidence>
<dbReference type="EMBL" id="AGWY01000013">
    <property type="protein sequence ID" value="EKS33292.1"/>
    <property type="molecule type" value="Genomic_DNA"/>
</dbReference>
<dbReference type="PROSITE" id="PS50893">
    <property type="entry name" value="ABC_TRANSPORTER_2"/>
    <property type="match status" value="1"/>
</dbReference>
<dbReference type="GO" id="GO:0005524">
    <property type="term" value="F:ATP binding"/>
    <property type="evidence" value="ECO:0007669"/>
    <property type="project" value="UniProtKB-KW"/>
</dbReference>
<dbReference type="CDD" id="cd03219">
    <property type="entry name" value="ABC_Mj1267_LivG_branched"/>
    <property type="match status" value="1"/>
</dbReference>
<dbReference type="RefSeq" id="WP_002714203.1">
    <property type="nucleotide sequence ID" value="NZ_KB375281.1"/>
</dbReference>
<evidence type="ECO:0000256" key="3">
    <source>
        <dbReference type="ARBA" id="ARBA00022840"/>
    </source>
</evidence>
<dbReference type="Gene3D" id="3.40.50.300">
    <property type="entry name" value="P-loop containing nucleotide triphosphate hydrolases"/>
    <property type="match status" value="1"/>
</dbReference>
<accession>K8NSI2</accession>
<evidence type="ECO:0000313" key="6">
    <source>
        <dbReference type="EMBL" id="EKS33292.1"/>
    </source>
</evidence>